<proteinExistence type="predicted"/>
<dbReference type="InterPro" id="IPR000086">
    <property type="entry name" value="NUDIX_hydrolase_dom"/>
</dbReference>
<accession>A0A2C6KYJ8</accession>
<name>A0A2C6KYJ8_9APIC</name>
<gene>
    <name evidence="2" type="ORF">CSUI_004067</name>
</gene>
<dbReference type="EMBL" id="MIGC01001829">
    <property type="protein sequence ID" value="PHJ22087.1"/>
    <property type="molecule type" value="Genomic_DNA"/>
</dbReference>
<dbReference type="AlphaFoldDB" id="A0A2C6KYJ8"/>
<evidence type="ECO:0000313" key="3">
    <source>
        <dbReference type="Proteomes" id="UP000221165"/>
    </source>
</evidence>
<dbReference type="GeneID" id="94427473"/>
<organism evidence="2 3">
    <name type="scientific">Cystoisospora suis</name>
    <dbReference type="NCBI Taxonomy" id="483139"/>
    <lineage>
        <taxon>Eukaryota</taxon>
        <taxon>Sar</taxon>
        <taxon>Alveolata</taxon>
        <taxon>Apicomplexa</taxon>
        <taxon>Conoidasida</taxon>
        <taxon>Coccidia</taxon>
        <taxon>Eucoccidiorida</taxon>
        <taxon>Eimeriorina</taxon>
        <taxon>Sarcocystidae</taxon>
        <taxon>Cystoisospora</taxon>
    </lineage>
</organism>
<evidence type="ECO:0000313" key="2">
    <source>
        <dbReference type="EMBL" id="PHJ22087.1"/>
    </source>
</evidence>
<dbReference type="Pfam" id="PF00293">
    <property type="entry name" value="NUDIX"/>
    <property type="match status" value="1"/>
</dbReference>
<dbReference type="OrthoDB" id="185493at2759"/>
<keyword evidence="3" id="KW-1185">Reference proteome</keyword>
<dbReference type="Proteomes" id="UP000221165">
    <property type="component" value="Unassembled WGS sequence"/>
</dbReference>
<feature type="domain" description="Nudix hydrolase" evidence="1">
    <location>
        <begin position="58"/>
        <end position="177"/>
    </location>
</feature>
<sequence length="207" mass="23198">MPPLPTPSAARIAQLVASPEHLPVLSDVVAYKGWRNVIKRTVQFPNGKPVTFDITTAPPAVLVLPWCSQTRTLTLLREYCPGLNDKHMYTLVAGLFEEKHATIEDCIRWETEEEAQLRGGRLVPVMNSEDRTLPGAKYTAQKFIPYIVMDAEKVTDSRPLDDDEIIQPVHGVSVNEALWLIMNGRMTSTSSMMVLLALEKLRQMDAL</sequence>
<comment type="caution">
    <text evidence="2">The sequence shown here is derived from an EMBL/GenBank/DDBJ whole genome shotgun (WGS) entry which is preliminary data.</text>
</comment>
<dbReference type="SUPFAM" id="SSF55811">
    <property type="entry name" value="Nudix"/>
    <property type="match status" value="1"/>
</dbReference>
<reference evidence="2 3" key="1">
    <citation type="journal article" date="2017" name="Int. J. Parasitol.">
        <title>The genome of the protozoan parasite Cystoisospora suis and a reverse vaccinology approach to identify vaccine candidates.</title>
        <authorList>
            <person name="Palmieri N."/>
            <person name="Shrestha A."/>
            <person name="Ruttkowski B."/>
            <person name="Beck T."/>
            <person name="Vogl C."/>
            <person name="Tomley F."/>
            <person name="Blake D.P."/>
            <person name="Joachim A."/>
        </authorList>
    </citation>
    <scope>NUCLEOTIDE SEQUENCE [LARGE SCALE GENOMIC DNA]</scope>
    <source>
        <strain evidence="2 3">Wien I</strain>
    </source>
</reference>
<evidence type="ECO:0000259" key="1">
    <source>
        <dbReference type="Pfam" id="PF00293"/>
    </source>
</evidence>
<dbReference type="VEuPathDB" id="ToxoDB:CSUI_004067"/>
<dbReference type="Gene3D" id="3.90.79.10">
    <property type="entry name" value="Nucleoside Triphosphate Pyrophosphohydrolase"/>
    <property type="match status" value="1"/>
</dbReference>
<dbReference type="InterPro" id="IPR015797">
    <property type="entry name" value="NUDIX_hydrolase-like_dom_sf"/>
</dbReference>
<dbReference type="RefSeq" id="XP_067923764.1">
    <property type="nucleotide sequence ID" value="XM_068064262.1"/>
</dbReference>
<protein>
    <submittedName>
        <fullName evidence="2">Nudix family protein</fullName>
    </submittedName>
</protein>